<organism evidence="1 2">
    <name type="scientific">Pyropia yezoensis</name>
    <name type="common">Susabi-nori</name>
    <name type="synonym">Porphyra yezoensis</name>
    <dbReference type="NCBI Taxonomy" id="2788"/>
    <lineage>
        <taxon>Eukaryota</taxon>
        <taxon>Rhodophyta</taxon>
        <taxon>Bangiophyceae</taxon>
        <taxon>Bangiales</taxon>
        <taxon>Bangiaceae</taxon>
        <taxon>Pyropia</taxon>
    </lineage>
</organism>
<gene>
    <name evidence="1" type="ORF">I4F81_003715</name>
</gene>
<protein>
    <submittedName>
        <fullName evidence="1">Uncharacterized protein</fullName>
    </submittedName>
</protein>
<proteinExistence type="predicted"/>
<accession>A0ACC3BTU7</accession>
<name>A0ACC3BTU7_PYRYE</name>
<evidence type="ECO:0000313" key="2">
    <source>
        <dbReference type="Proteomes" id="UP000798662"/>
    </source>
</evidence>
<dbReference type="EMBL" id="CM020618">
    <property type="protein sequence ID" value="KAK1861131.1"/>
    <property type="molecule type" value="Genomic_DNA"/>
</dbReference>
<sequence>MRRVYNTELVKKAIAFAWAQLRSAWELGRPAEGSGASQHPNGDIPDGEGGVSADHEDDYTITNDEDDIIFDSDGDDALSVEDLPPPDESVPRVPLVFFRGESGIGKTYLARELVRLKDKVANGTDDAQVIQFAQDAVVFLLCFNSKFAIDDVDNDLVLLDGGAFLPLYLRLIYIEMADYKKLSWATFLSMAVKALEQGTLSDTYVKDEVRSMLRARRGASDAPLVIIVDELVLCRGLPASKYGAEYAIADDAYRSSLCRMADRCGGGVVGATTVSKAFVMEEASRVTPRDVLPGAFLLPLPVPVSRDILLRAALALWEKGLVFNSLGDVVRVGAGIRPKTAEWNLLLRVLVLVTGGHPRLVCNLASYMSQATLQPKSTIKRLLKQAGSSVQRSRPGSPMFGVSAEFTEAILRDLLLGTPHDYFAPVMYQQLLPDGKLLTKPVPRAGGAASVGYDYDYISTITAVGLLPYSGDDNKVVVTLPPSTLFSVQMPDDPDALPSLRGLVSDITRSHAALHSTSFETYIVAYDRALSLARYMRREEFKAVTFKDLYQSRAKKCFVGSSVLLQQVLVDASVYRENVEYGIDLEQVLELASHPKRRRQVLHSLYVLKDGTWGIDALMFHECVQDCGQYKAGDLIAEARQFKYSLDRSSTCLQSTDVDGGWSKVSVAFKTSWDIWQDRIVYVVLARRKGSVSGTTPAAPAPLAESKDPEQALASELAPGAADEQQAADADEGPHAIVLGRSDLLDLHGPAFGGLMVCADYWLKITPFHTFKSIFITGDVPEEPPVSPPTAGRPSRGP</sequence>
<keyword evidence="2" id="KW-1185">Reference proteome</keyword>
<reference evidence="1" key="1">
    <citation type="submission" date="2019-11" db="EMBL/GenBank/DDBJ databases">
        <title>Nori genome reveals adaptations in red seaweeds to the harsh intertidal environment.</title>
        <authorList>
            <person name="Wang D."/>
            <person name="Mao Y."/>
        </authorList>
    </citation>
    <scope>NUCLEOTIDE SEQUENCE</scope>
    <source>
        <tissue evidence="1">Gametophyte</tissue>
    </source>
</reference>
<comment type="caution">
    <text evidence="1">The sequence shown here is derived from an EMBL/GenBank/DDBJ whole genome shotgun (WGS) entry which is preliminary data.</text>
</comment>
<dbReference type="Proteomes" id="UP000798662">
    <property type="component" value="Chromosome 1"/>
</dbReference>
<evidence type="ECO:0000313" key="1">
    <source>
        <dbReference type="EMBL" id="KAK1861131.1"/>
    </source>
</evidence>